<gene>
    <name evidence="2" type="ORF">PL8927_260001</name>
</gene>
<dbReference type="EMBL" id="CZCU02000098">
    <property type="protein sequence ID" value="VXD13414.1"/>
    <property type="molecule type" value="Genomic_DNA"/>
</dbReference>
<dbReference type="Proteomes" id="UP000184550">
    <property type="component" value="Unassembled WGS sequence"/>
</dbReference>
<evidence type="ECO:0000313" key="2">
    <source>
        <dbReference type="EMBL" id="VXD13414.1"/>
    </source>
</evidence>
<evidence type="ECO:0000313" key="3">
    <source>
        <dbReference type="Proteomes" id="UP000184550"/>
    </source>
</evidence>
<sequence>MGYPARTQSTNTILIALGISEVATLPYNGQYRGDAIAEGLQMLFTPLFRDRTHAGQELAKEILLQMSLEHPKEDRKIVVYALPRGGVPVAFPIAERLQSPLSVIVAKKITLPDNPELALGGVTSDGYVLWSKRKPPNFSLQQRMLQEAQTKAKQAWDNLSPSCPDVNPQGALALIVDDGIATGMTMAVAAKALKVHQPLAIWICVPLAPLELIPYMQQWCDRVIVLKTPHPFLSVSRFYEEFEQVETETALSYLQQQIWLK</sequence>
<feature type="domain" description="Phosphoribosyltransferase" evidence="1">
    <location>
        <begin position="59"/>
        <end position="211"/>
    </location>
</feature>
<dbReference type="Pfam" id="PF00156">
    <property type="entry name" value="Pribosyltran"/>
    <property type="match status" value="1"/>
</dbReference>
<dbReference type="AlphaFoldDB" id="A0A7Z9DYJ6"/>
<dbReference type="GO" id="GO:0016757">
    <property type="term" value="F:glycosyltransferase activity"/>
    <property type="evidence" value="ECO:0007669"/>
    <property type="project" value="UniProtKB-KW"/>
</dbReference>
<evidence type="ECO:0000259" key="1">
    <source>
        <dbReference type="Pfam" id="PF00156"/>
    </source>
</evidence>
<keyword evidence="2" id="KW-0328">Glycosyltransferase</keyword>
<dbReference type="RefSeq" id="WP_407947373.1">
    <property type="nucleotide sequence ID" value="NZ_LR734843.1"/>
</dbReference>
<protein>
    <submittedName>
        <fullName evidence="2">Phosphoribosyltransferase</fullName>
    </submittedName>
</protein>
<name>A0A7Z9DYJ6_9CYAN</name>
<accession>A0A7Z9DYJ6</accession>
<organism evidence="2 3">
    <name type="scientific">Planktothrix serta PCC 8927</name>
    <dbReference type="NCBI Taxonomy" id="671068"/>
    <lineage>
        <taxon>Bacteria</taxon>
        <taxon>Bacillati</taxon>
        <taxon>Cyanobacteriota</taxon>
        <taxon>Cyanophyceae</taxon>
        <taxon>Oscillatoriophycideae</taxon>
        <taxon>Oscillatoriales</taxon>
        <taxon>Microcoleaceae</taxon>
        <taxon>Planktothrix</taxon>
    </lineage>
</organism>
<comment type="caution">
    <text evidence="2">The sequence shown here is derived from an EMBL/GenBank/DDBJ whole genome shotgun (WGS) entry which is preliminary data.</text>
</comment>
<proteinExistence type="predicted"/>
<dbReference type="SUPFAM" id="SSF53271">
    <property type="entry name" value="PRTase-like"/>
    <property type="match status" value="1"/>
</dbReference>
<dbReference type="Gene3D" id="3.40.50.2020">
    <property type="match status" value="1"/>
</dbReference>
<dbReference type="CDD" id="cd06223">
    <property type="entry name" value="PRTases_typeI"/>
    <property type="match status" value="1"/>
</dbReference>
<keyword evidence="3" id="KW-1185">Reference proteome</keyword>
<reference evidence="2" key="1">
    <citation type="submission" date="2019-10" db="EMBL/GenBank/DDBJ databases">
        <authorList>
            <consortium name="Genoscope - CEA"/>
            <person name="William W."/>
        </authorList>
    </citation>
    <scope>NUCLEOTIDE SEQUENCE [LARGE SCALE GENOMIC DNA]</scope>
    <source>
        <strain evidence="2">BBR_PRJEB10992</strain>
    </source>
</reference>
<keyword evidence="2" id="KW-0808">Transferase</keyword>
<dbReference type="Gene3D" id="3.30.1310.20">
    <property type="entry name" value="PRTase-like"/>
    <property type="match status" value="1"/>
</dbReference>
<dbReference type="InterPro" id="IPR029057">
    <property type="entry name" value="PRTase-like"/>
</dbReference>
<dbReference type="InterPro" id="IPR000836">
    <property type="entry name" value="PRTase_dom"/>
</dbReference>